<keyword evidence="6 8" id="KW-0472">Membrane</keyword>
<dbReference type="Gene3D" id="1.10.3430.10">
    <property type="entry name" value="Ammonium transporter AmtB like domains"/>
    <property type="match status" value="1"/>
</dbReference>
<dbReference type="InterPro" id="IPR024041">
    <property type="entry name" value="NH4_transpt_AmtB-like_dom"/>
</dbReference>
<dbReference type="GO" id="GO:0097272">
    <property type="term" value="P:ammonium homeostasis"/>
    <property type="evidence" value="ECO:0007669"/>
    <property type="project" value="TreeGrafter"/>
</dbReference>
<keyword evidence="7 8" id="KW-0924">Ammonia transport</keyword>
<keyword evidence="5 8" id="KW-1133">Transmembrane helix</keyword>
<evidence type="ECO:0000256" key="5">
    <source>
        <dbReference type="ARBA" id="ARBA00022989"/>
    </source>
</evidence>
<evidence type="ECO:0000256" key="1">
    <source>
        <dbReference type="ARBA" id="ARBA00004141"/>
    </source>
</evidence>
<keyword evidence="4 8" id="KW-0812">Transmembrane</keyword>
<evidence type="ECO:0000256" key="8">
    <source>
        <dbReference type="RuleBase" id="RU362002"/>
    </source>
</evidence>
<evidence type="ECO:0000256" key="6">
    <source>
        <dbReference type="ARBA" id="ARBA00023136"/>
    </source>
</evidence>
<feature type="domain" description="Ammonium transporter AmtB-like" evidence="10">
    <location>
        <begin position="37"/>
        <end position="472"/>
    </location>
</feature>
<name>A0A218NGP2_BOTBR</name>
<feature type="transmembrane region" description="Helical" evidence="8">
    <location>
        <begin position="37"/>
        <end position="57"/>
    </location>
</feature>
<feature type="region of interest" description="Disordered" evidence="9">
    <location>
        <begin position="465"/>
        <end position="487"/>
    </location>
</feature>
<evidence type="ECO:0000256" key="7">
    <source>
        <dbReference type="ARBA" id="ARBA00023177"/>
    </source>
</evidence>
<comment type="similarity">
    <text evidence="2 8">Belongs to the ammonia transporter channel (TC 1.A.11.2) family.</text>
</comment>
<dbReference type="SUPFAM" id="SSF111352">
    <property type="entry name" value="Ammonium transporter"/>
    <property type="match status" value="1"/>
</dbReference>
<evidence type="ECO:0000259" key="10">
    <source>
        <dbReference type="Pfam" id="PF00909"/>
    </source>
</evidence>
<evidence type="ECO:0000256" key="9">
    <source>
        <dbReference type="SAM" id="MobiDB-lite"/>
    </source>
</evidence>
<evidence type="ECO:0000256" key="3">
    <source>
        <dbReference type="ARBA" id="ARBA00022448"/>
    </source>
</evidence>
<accession>A0A218NGP2</accession>
<feature type="transmembrane region" description="Helical" evidence="8">
    <location>
        <begin position="331"/>
        <end position="353"/>
    </location>
</feature>
<feature type="transmembrane region" description="Helical" evidence="8">
    <location>
        <begin position="194"/>
        <end position="219"/>
    </location>
</feature>
<feature type="transmembrane region" description="Helical" evidence="8">
    <location>
        <begin position="240"/>
        <end position="257"/>
    </location>
</feature>
<protein>
    <recommendedName>
        <fullName evidence="8">Ammonium transporter</fullName>
    </recommendedName>
</protein>
<dbReference type="InterPro" id="IPR001905">
    <property type="entry name" value="Ammonium_transpt"/>
</dbReference>
<feature type="transmembrane region" description="Helical" evidence="8">
    <location>
        <begin position="306"/>
        <end position="325"/>
    </location>
</feature>
<comment type="subcellular location">
    <subcellularLocation>
        <location evidence="8">Cell membrane</location>
        <topology evidence="8">Multi-pass membrane protein</topology>
    </subcellularLocation>
    <subcellularLocation>
        <location evidence="1">Membrane</location>
        <topology evidence="1">Multi-pass membrane protein</topology>
    </subcellularLocation>
</comment>
<dbReference type="GO" id="GO:0008519">
    <property type="term" value="F:ammonium channel activity"/>
    <property type="evidence" value="ECO:0007669"/>
    <property type="project" value="InterPro"/>
</dbReference>
<dbReference type="NCBIfam" id="TIGR00836">
    <property type="entry name" value="amt"/>
    <property type="match status" value="1"/>
</dbReference>
<dbReference type="PANTHER" id="PTHR11730">
    <property type="entry name" value="AMMONIUM TRANSPORTER"/>
    <property type="match status" value="1"/>
</dbReference>
<dbReference type="PANTHER" id="PTHR11730:SF6">
    <property type="entry name" value="AMMONIUM TRANSPORTER"/>
    <property type="match status" value="1"/>
</dbReference>
<feature type="transmembrane region" description="Helical" evidence="8">
    <location>
        <begin position="365"/>
        <end position="384"/>
    </location>
</feature>
<dbReference type="EMBL" id="KY206754">
    <property type="protein sequence ID" value="ASG81410.1"/>
    <property type="molecule type" value="mRNA"/>
</dbReference>
<organism evidence="11">
    <name type="scientific">Botryococcus braunii</name>
    <name type="common">Green alga</name>
    <dbReference type="NCBI Taxonomy" id="38881"/>
    <lineage>
        <taxon>Eukaryota</taxon>
        <taxon>Viridiplantae</taxon>
        <taxon>Chlorophyta</taxon>
        <taxon>core chlorophytes</taxon>
        <taxon>Trebouxiophyceae</taxon>
        <taxon>Trebouxiophyceae incertae sedis</taxon>
        <taxon>Elliptochloris clade</taxon>
        <taxon>Botryococcus</taxon>
    </lineage>
</organism>
<dbReference type="GO" id="GO:0005886">
    <property type="term" value="C:plasma membrane"/>
    <property type="evidence" value="ECO:0007669"/>
    <property type="project" value="UniProtKB-SubCell"/>
</dbReference>
<sequence>MSAPGPAPRLSWRNINETIESHIAGTGITTNDLNASFTLSSAYLVFFMHCGFAMLSVGSVRARFSKNICILILVDACASAIGFYFLGYAFAFGDDPESPNKFIGTKFFVMSGLPALDAAAMPQYYQWLFQWSFAATACTIVSGAIAERTRFPVYVVYSFFMAAWVYPIVVHSVWSPFGWASMARSTGSLLAGTGAIDFAGSGAVHMVGGFAAAVGALIVGPRIGRFLPDGTVIDMPGHNASLFVLGVMILWFGWYGFNPGSQQAMTAGAMAAVSNAAVTTTLAPAAAGLAGVTFQAIRSYRATGKPVYDVMAMGNGALAGLVGITSACSTVYPWAALIIGAVAGVLYCIGSTVSVRIKLDDPLDAVAVHAWNGLWGVIAVGFFASKDLIVQSYGPVLLTDADPVPERKGGLFMGGGGNLLGAQVIYAAWIAVWVVGMMFPFWFILNKFGLMRVLPDDEVLGLDDSQHGGSAYPGGPEEASDRSLSAARTAPTLQQFQLLKTELELVKRTMANSNGNHREA</sequence>
<feature type="transmembrane region" description="Helical" evidence="8">
    <location>
        <begin position="124"/>
        <end position="146"/>
    </location>
</feature>
<feature type="transmembrane region" description="Helical" evidence="8">
    <location>
        <begin position="269"/>
        <end position="294"/>
    </location>
</feature>
<dbReference type="AlphaFoldDB" id="A0A218NGP2"/>
<keyword evidence="3 8" id="KW-0813">Transport</keyword>
<feature type="transmembrane region" description="Helical" evidence="8">
    <location>
        <begin position="424"/>
        <end position="445"/>
    </location>
</feature>
<evidence type="ECO:0000256" key="4">
    <source>
        <dbReference type="ARBA" id="ARBA00022692"/>
    </source>
</evidence>
<reference evidence="11" key="1">
    <citation type="submission" date="2016-11" db="EMBL/GenBank/DDBJ databases">
        <title>Utilization of ammonium by hydrocarbon-producing microalga, Botryococcus braunii Showa.</title>
        <authorList>
            <person name="Nakamura H."/>
            <person name="Matsunaga S."/>
            <person name="Okada S."/>
            <person name="Shiozaki T."/>
            <person name="Gonda N."/>
            <person name="Furuya K."/>
        </authorList>
    </citation>
    <scope>NUCLEOTIDE SEQUENCE</scope>
    <source>
        <strain evidence="11">Showa</strain>
    </source>
</reference>
<proteinExistence type="evidence at transcript level"/>
<feature type="transmembrane region" description="Helical" evidence="8">
    <location>
        <begin position="153"/>
        <end position="174"/>
    </location>
</feature>
<feature type="transmembrane region" description="Helical" evidence="8">
    <location>
        <begin position="69"/>
        <end position="91"/>
    </location>
</feature>
<evidence type="ECO:0000256" key="2">
    <source>
        <dbReference type="ARBA" id="ARBA00005887"/>
    </source>
</evidence>
<dbReference type="Pfam" id="PF00909">
    <property type="entry name" value="Ammonium_transp"/>
    <property type="match status" value="1"/>
</dbReference>
<gene>
    <name evidence="11" type="primary">AMT1:1</name>
</gene>
<evidence type="ECO:0000313" key="11">
    <source>
        <dbReference type="EMBL" id="ASG81410.1"/>
    </source>
</evidence>
<dbReference type="InterPro" id="IPR029020">
    <property type="entry name" value="Ammonium/urea_transptr"/>
</dbReference>